<dbReference type="Proteomes" id="UP000275078">
    <property type="component" value="Unassembled WGS sequence"/>
</dbReference>
<evidence type="ECO:0000313" key="2">
    <source>
        <dbReference type="Proteomes" id="UP000275078"/>
    </source>
</evidence>
<organism evidence="1 2">
    <name type="scientific">Ascobolus immersus RN42</name>
    <dbReference type="NCBI Taxonomy" id="1160509"/>
    <lineage>
        <taxon>Eukaryota</taxon>
        <taxon>Fungi</taxon>
        <taxon>Dikarya</taxon>
        <taxon>Ascomycota</taxon>
        <taxon>Pezizomycotina</taxon>
        <taxon>Pezizomycetes</taxon>
        <taxon>Pezizales</taxon>
        <taxon>Ascobolaceae</taxon>
        <taxon>Ascobolus</taxon>
    </lineage>
</organism>
<dbReference type="AlphaFoldDB" id="A0A3N4I871"/>
<reference evidence="1 2" key="1">
    <citation type="journal article" date="2018" name="Nat. Ecol. Evol.">
        <title>Pezizomycetes genomes reveal the molecular basis of ectomycorrhizal truffle lifestyle.</title>
        <authorList>
            <person name="Murat C."/>
            <person name="Payen T."/>
            <person name="Noel B."/>
            <person name="Kuo A."/>
            <person name="Morin E."/>
            <person name="Chen J."/>
            <person name="Kohler A."/>
            <person name="Krizsan K."/>
            <person name="Balestrini R."/>
            <person name="Da Silva C."/>
            <person name="Montanini B."/>
            <person name="Hainaut M."/>
            <person name="Levati E."/>
            <person name="Barry K.W."/>
            <person name="Belfiori B."/>
            <person name="Cichocki N."/>
            <person name="Clum A."/>
            <person name="Dockter R.B."/>
            <person name="Fauchery L."/>
            <person name="Guy J."/>
            <person name="Iotti M."/>
            <person name="Le Tacon F."/>
            <person name="Lindquist E.A."/>
            <person name="Lipzen A."/>
            <person name="Malagnac F."/>
            <person name="Mello A."/>
            <person name="Molinier V."/>
            <person name="Miyauchi S."/>
            <person name="Poulain J."/>
            <person name="Riccioni C."/>
            <person name="Rubini A."/>
            <person name="Sitrit Y."/>
            <person name="Splivallo R."/>
            <person name="Traeger S."/>
            <person name="Wang M."/>
            <person name="Zifcakova L."/>
            <person name="Wipf D."/>
            <person name="Zambonelli A."/>
            <person name="Paolocci F."/>
            <person name="Nowrousian M."/>
            <person name="Ottonello S."/>
            <person name="Baldrian P."/>
            <person name="Spatafora J.W."/>
            <person name="Henrissat B."/>
            <person name="Nagy L.G."/>
            <person name="Aury J.M."/>
            <person name="Wincker P."/>
            <person name="Grigoriev I.V."/>
            <person name="Bonfante P."/>
            <person name="Martin F.M."/>
        </authorList>
    </citation>
    <scope>NUCLEOTIDE SEQUENCE [LARGE SCALE GENOMIC DNA]</scope>
    <source>
        <strain evidence="1 2">RN42</strain>
    </source>
</reference>
<proteinExistence type="predicted"/>
<protein>
    <recommendedName>
        <fullName evidence="3">F-box domain-containing protein</fullName>
    </recommendedName>
</protein>
<sequence>MSPTASLSKVETLPVELKLQILLYCDFASGNLHNLCTVVKGFYKVFLTYHKTIQKALDVTDEMVQLLDRFRCTENGMGYLGLEIFANIHHWMARFDYLHEGLELAGYTGDQWWENEPSGWLRFVTAQKIHQTRKTFTKTDGIVGSVEEGHFIERIRAFVKYLYKVEYEFGYWSRVLARTKTNEELEEESVVFRRRIQKSLLQFLIHTTHMHNGFLTGSGSKREAEREREKRECRDYTNEDFYEPCSVADYTYIAGLPTSDLAILISTAAPIIDVLYGHSHATKFGDELGEIAVSFGFDLSYSGDGEDYYDDDESCIEIRNAFVRATSTGPWVARRIL</sequence>
<accession>A0A3N4I871</accession>
<name>A0A3N4I871_ASCIM</name>
<gene>
    <name evidence="1" type="ORF">BJ508DRAFT_325552</name>
</gene>
<evidence type="ECO:0000313" key="1">
    <source>
        <dbReference type="EMBL" id="RPA82282.1"/>
    </source>
</evidence>
<dbReference type="EMBL" id="ML119672">
    <property type="protein sequence ID" value="RPA82282.1"/>
    <property type="molecule type" value="Genomic_DNA"/>
</dbReference>
<keyword evidence="2" id="KW-1185">Reference proteome</keyword>
<evidence type="ECO:0008006" key="3">
    <source>
        <dbReference type="Google" id="ProtNLM"/>
    </source>
</evidence>